<feature type="region of interest" description="Disordered" evidence="1">
    <location>
        <begin position="249"/>
        <end position="293"/>
    </location>
</feature>
<accession>A0AAW0BUD1</accession>
<evidence type="ECO:0008006" key="4">
    <source>
        <dbReference type="Google" id="ProtNLM"/>
    </source>
</evidence>
<reference evidence="2 3" key="1">
    <citation type="submission" date="2024-01" db="EMBL/GenBank/DDBJ databases">
        <title>A draft genome for a cacao thread blight-causing isolate of Paramarasmius palmivorus.</title>
        <authorList>
            <person name="Baruah I.K."/>
            <person name="Bukari Y."/>
            <person name="Amoako-Attah I."/>
            <person name="Meinhardt L.W."/>
            <person name="Bailey B.A."/>
            <person name="Cohen S.P."/>
        </authorList>
    </citation>
    <scope>NUCLEOTIDE SEQUENCE [LARGE SCALE GENOMIC DNA]</scope>
    <source>
        <strain evidence="2 3">GH-12</strain>
    </source>
</reference>
<evidence type="ECO:0000313" key="3">
    <source>
        <dbReference type="Proteomes" id="UP001383192"/>
    </source>
</evidence>
<sequence length="451" mass="49697">MSSGNPIHSLTRPSQGTEEHTENMTQPPKSTVNQAEASPPPNTVEDHTNERSNPKRKDKGKKRALEDEGEREGDNKKPVYTRSPEEEALEEAKWVVDWDLIRNFISEDPRPAQPPQVICDAPSIASVAQPETELDAAGCCNPISAFGDLIEGTFYGQHGSESASPQDYFEPRLSADAAYNACDRHSNEDEADVLAPPTPEQPQAHVDATCAASNNEQLAAVPQDAVSTHEQEVHRYVNDYSEFAMGDSAPHYIASPRQPTPGPSRSNDTPQSMTLQESGINGSNSDGARPKSSVRLPSVSLKFRPFTPVLAEPSQPETPAPPRASYMCQWHRSDNDQNIICGQIFGSYDELVTHLAASGNGHDISHKNDQGRCSCRWLERNRRGEWTRCKHYENGLANFPTLKNHLKTHPSLKTKGSAFIPASPKKPKASKASRNRPKQNENRRSEGNEAI</sequence>
<feature type="compositionally biased region" description="Polar residues" evidence="1">
    <location>
        <begin position="23"/>
        <end position="36"/>
    </location>
</feature>
<feature type="compositionally biased region" description="Basic and acidic residues" evidence="1">
    <location>
        <begin position="44"/>
        <end position="55"/>
    </location>
</feature>
<organism evidence="2 3">
    <name type="scientific">Paramarasmius palmivorus</name>
    <dbReference type="NCBI Taxonomy" id="297713"/>
    <lineage>
        <taxon>Eukaryota</taxon>
        <taxon>Fungi</taxon>
        <taxon>Dikarya</taxon>
        <taxon>Basidiomycota</taxon>
        <taxon>Agaricomycotina</taxon>
        <taxon>Agaricomycetes</taxon>
        <taxon>Agaricomycetidae</taxon>
        <taxon>Agaricales</taxon>
        <taxon>Marasmiineae</taxon>
        <taxon>Marasmiaceae</taxon>
        <taxon>Paramarasmius</taxon>
    </lineage>
</organism>
<feature type="compositionally biased region" description="Basic and acidic residues" evidence="1">
    <location>
        <begin position="438"/>
        <end position="451"/>
    </location>
</feature>
<feature type="compositionally biased region" description="Basic residues" evidence="1">
    <location>
        <begin position="425"/>
        <end position="437"/>
    </location>
</feature>
<feature type="region of interest" description="Disordered" evidence="1">
    <location>
        <begin position="406"/>
        <end position="451"/>
    </location>
</feature>
<protein>
    <recommendedName>
        <fullName evidence="4">C2H2-type domain-containing protein</fullName>
    </recommendedName>
</protein>
<feature type="region of interest" description="Disordered" evidence="1">
    <location>
        <begin position="1"/>
        <end position="89"/>
    </location>
</feature>
<evidence type="ECO:0000256" key="1">
    <source>
        <dbReference type="SAM" id="MobiDB-lite"/>
    </source>
</evidence>
<feature type="compositionally biased region" description="Polar residues" evidence="1">
    <location>
        <begin position="1"/>
        <end position="16"/>
    </location>
</feature>
<proteinExistence type="predicted"/>
<keyword evidence="3" id="KW-1185">Reference proteome</keyword>
<dbReference type="Proteomes" id="UP001383192">
    <property type="component" value="Unassembled WGS sequence"/>
</dbReference>
<gene>
    <name evidence="2" type="ORF">VNI00_014035</name>
</gene>
<comment type="caution">
    <text evidence="2">The sequence shown here is derived from an EMBL/GenBank/DDBJ whole genome shotgun (WGS) entry which is preliminary data.</text>
</comment>
<evidence type="ECO:0000313" key="2">
    <source>
        <dbReference type="EMBL" id="KAK7030450.1"/>
    </source>
</evidence>
<feature type="region of interest" description="Disordered" evidence="1">
    <location>
        <begin position="186"/>
        <end position="205"/>
    </location>
</feature>
<dbReference type="EMBL" id="JAYKXP010000075">
    <property type="protein sequence ID" value="KAK7030450.1"/>
    <property type="molecule type" value="Genomic_DNA"/>
</dbReference>
<feature type="compositionally biased region" description="Polar residues" evidence="1">
    <location>
        <begin position="263"/>
        <end position="286"/>
    </location>
</feature>
<dbReference type="AlphaFoldDB" id="A0AAW0BUD1"/>
<name>A0AAW0BUD1_9AGAR</name>